<proteinExistence type="predicted"/>
<sequence>MRSYGRTAISHPTIARYTARVNIPRELPLDDDRLTHGAWCDRMAPGEFAVHYSSFPAGAANVPFCTVFASLTEAVNHAEKQVRECPDLRCTIYDHRGFVGPPLKDIRGAGFKDKFSLSPAFRRWAGVIPFFGGSALTIIDWRTDFALSWPAMIGTRIMAPGFGLLFMDVILTINERRKKRDSTGP</sequence>
<dbReference type="AlphaFoldDB" id="A0A2N9L975"/>
<evidence type="ECO:0000313" key="2">
    <source>
        <dbReference type="EMBL" id="SPE19852.1"/>
    </source>
</evidence>
<organism evidence="2 3">
    <name type="scientific">Candidatus Sulfuritelmatomonas gaucii</name>
    <dbReference type="NCBI Taxonomy" id="2043161"/>
    <lineage>
        <taxon>Bacteria</taxon>
        <taxon>Pseudomonadati</taxon>
        <taxon>Acidobacteriota</taxon>
        <taxon>Terriglobia</taxon>
        <taxon>Terriglobales</taxon>
        <taxon>Acidobacteriaceae</taxon>
        <taxon>Candidatus Sulfuritelmatomonas</taxon>
    </lineage>
</organism>
<keyword evidence="1" id="KW-0472">Membrane</keyword>
<gene>
    <name evidence="2" type="ORF">SBA5_250082</name>
</gene>
<feature type="transmembrane region" description="Helical" evidence="1">
    <location>
        <begin position="153"/>
        <end position="173"/>
    </location>
</feature>
<feature type="transmembrane region" description="Helical" evidence="1">
    <location>
        <begin position="124"/>
        <end position="141"/>
    </location>
</feature>
<keyword evidence="1" id="KW-1133">Transmembrane helix</keyword>
<evidence type="ECO:0000256" key="1">
    <source>
        <dbReference type="SAM" id="Phobius"/>
    </source>
</evidence>
<dbReference type="EMBL" id="OKRB01000081">
    <property type="protein sequence ID" value="SPE19852.1"/>
    <property type="molecule type" value="Genomic_DNA"/>
</dbReference>
<reference evidence="3" key="1">
    <citation type="submission" date="2018-02" db="EMBL/GenBank/DDBJ databases">
        <authorList>
            <person name="Hausmann B."/>
        </authorList>
    </citation>
    <scope>NUCLEOTIDE SEQUENCE [LARGE SCALE GENOMIC DNA]</scope>
    <source>
        <strain evidence="3">Peat soil MAG SbA5</strain>
    </source>
</reference>
<name>A0A2N9L975_9BACT</name>
<keyword evidence="1" id="KW-0812">Transmembrane</keyword>
<evidence type="ECO:0000313" key="3">
    <source>
        <dbReference type="Proteomes" id="UP000239735"/>
    </source>
</evidence>
<protein>
    <submittedName>
        <fullName evidence="2">Uncharacterized protein</fullName>
    </submittedName>
</protein>
<dbReference type="Proteomes" id="UP000239735">
    <property type="component" value="Unassembled WGS sequence"/>
</dbReference>
<accession>A0A2N9L975</accession>
<dbReference type="OrthoDB" id="120654at2"/>